<proteinExistence type="predicted"/>
<comment type="caution">
    <text evidence="1">The sequence shown here is derived from an EMBL/GenBank/DDBJ whole genome shotgun (WGS) entry which is preliminary data.</text>
</comment>
<sequence length="159" mass="16252">MAALAVSCRRAWRDTDNGEPPAVKVLVPSASAGATPSGSGIISESDVGSLGSSSINVPSPIPGVTGAISGPSTDSSSERSITGIGSLSGTISLREYEDDDDDLTLIARLKSNVSNLVSNLDALIPPVMPPTLPLGQLRLSRASACLSALNYKLHTKVKP</sequence>
<evidence type="ECO:0000313" key="2">
    <source>
        <dbReference type="Proteomes" id="UP001060085"/>
    </source>
</evidence>
<dbReference type="Proteomes" id="UP001060085">
    <property type="component" value="Linkage Group LG04"/>
</dbReference>
<keyword evidence="2" id="KW-1185">Reference proteome</keyword>
<reference evidence="2" key="1">
    <citation type="journal article" date="2023" name="Nat. Plants">
        <title>Single-cell RNA sequencing provides a high-resolution roadmap for understanding the multicellular compartmentation of specialized metabolism.</title>
        <authorList>
            <person name="Sun S."/>
            <person name="Shen X."/>
            <person name="Li Y."/>
            <person name="Li Y."/>
            <person name="Wang S."/>
            <person name="Li R."/>
            <person name="Zhang H."/>
            <person name="Shen G."/>
            <person name="Guo B."/>
            <person name="Wei J."/>
            <person name="Xu J."/>
            <person name="St-Pierre B."/>
            <person name="Chen S."/>
            <person name="Sun C."/>
        </authorList>
    </citation>
    <scope>NUCLEOTIDE SEQUENCE [LARGE SCALE GENOMIC DNA]</scope>
</reference>
<dbReference type="EMBL" id="CM044704">
    <property type="protein sequence ID" value="KAI5668366.1"/>
    <property type="molecule type" value="Genomic_DNA"/>
</dbReference>
<protein>
    <submittedName>
        <fullName evidence="1">Uncharacterized protein</fullName>
    </submittedName>
</protein>
<evidence type="ECO:0000313" key="1">
    <source>
        <dbReference type="EMBL" id="KAI5668366.1"/>
    </source>
</evidence>
<organism evidence="1 2">
    <name type="scientific">Catharanthus roseus</name>
    <name type="common">Madagascar periwinkle</name>
    <name type="synonym">Vinca rosea</name>
    <dbReference type="NCBI Taxonomy" id="4058"/>
    <lineage>
        <taxon>Eukaryota</taxon>
        <taxon>Viridiplantae</taxon>
        <taxon>Streptophyta</taxon>
        <taxon>Embryophyta</taxon>
        <taxon>Tracheophyta</taxon>
        <taxon>Spermatophyta</taxon>
        <taxon>Magnoliopsida</taxon>
        <taxon>eudicotyledons</taxon>
        <taxon>Gunneridae</taxon>
        <taxon>Pentapetalae</taxon>
        <taxon>asterids</taxon>
        <taxon>lamiids</taxon>
        <taxon>Gentianales</taxon>
        <taxon>Apocynaceae</taxon>
        <taxon>Rauvolfioideae</taxon>
        <taxon>Vinceae</taxon>
        <taxon>Catharanthinae</taxon>
        <taxon>Catharanthus</taxon>
    </lineage>
</organism>
<accession>A0ACC0B6V5</accession>
<gene>
    <name evidence="1" type="ORF">M9H77_18219</name>
</gene>
<name>A0ACC0B6V5_CATRO</name>